<sequence>ASWSRIVTMRTTTESQHRLMPQVKLIQTSNLWRSLPPALQRLSVLRSVAESQRLEPVTSNPPIHQ</sequence>
<gene>
    <name evidence="1" type="ORF">ILYODFUR_034428</name>
</gene>
<name>A0ABV0SSY5_9TELE</name>
<protein>
    <submittedName>
        <fullName evidence="1">Uncharacterized protein</fullName>
    </submittedName>
</protein>
<dbReference type="Proteomes" id="UP001482620">
    <property type="component" value="Unassembled WGS sequence"/>
</dbReference>
<accession>A0ABV0SSY5</accession>
<organism evidence="1 2">
    <name type="scientific">Ilyodon furcidens</name>
    <name type="common">goldbreast splitfin</name>
    <dbReference type="NCBI Taxonomy" id="33524"/>
    <lineage>
        <taxon>Eukaryota</taxon>
        <taxon>Metazoa</taxon>
        <taxon>Chordata</taxon>
        <taxon>Craniata</taxon>
        <taxon>Vertebrata</taxon>
        <taxon>Euteleostomi</taxon>
        <taxon>Actinopterygii</taxon>
        <taxon>Neopterygii</taxon>
        <taxon>Teleostei</taxon>
        <taxon>Neoteleostei</taxon>
        <taxon>Acanthomorphata</taxon>
        <taxon>Ovalentaria</taxon>
        <taxon>Atherinomorphae</taxon>
        <taxon>Cyprinodontiformes</taxon>
        <taxon>Goodeidae</taxon>
        <taxon>Ilyodon</taxon>
    </lineage>
</organism>
<feature type="non-terminal residue" evidence="1">
    <location>
        <position position="1"/>
    </location>
</feature>
<evidence type="ECO:0000313" key="1">
    <source>
        <dbReference type="EMBL" id="MEQ2223211.1"/>
    </source>
</evidence>
<comment type="caution">
    <text evidence="1">The sequence shown here is derived from an EMBL/GenBank/DDBJ whole genome shotgun (WGS) entry which is preliminary data.</text>
</comment>
<reference evidence="1 2" key="1">
    <citation type="submission" date="2021-06" db="EMBL/GenBank/DDBJ databases">
        <authorList>
            <person name="Palmer J.M."/>
        </authorList>
    </citation>
    <scope>NUCLEOTIDE SEQUENCE [LARGE SCALE GENOMIC DNA]</scope>
    <source>
        <strain evidence="2">if_2019</strain>
        <tissue evidence="1">Muscle</tissue>
    </source>
</reference>
<evidence type="ECO:0000313" key="2">
    <source>
        <dbReference type="Proteomes" id="UP001482620"/>
    </source>
</evidence>
<proteinExistence type="predicted"/>
<dbReference type="EMBL" id="JAHRIQ010006196">
    <property type="protein sequence ID" value="MEQ2223211.1"/>
    <property type="molecule type" value="Genomic_DNA"/>
</dbReference>
<keyword evidence="2" id="KW-1185">Reference proteome</keyword>